<organism evidence="1 2">
    <name type="scientific">Novipirellula aureliae</name>
    <dbReference type="NCBI Taxonomy" id="2527966"/>
    <lineage>
        <taxon>Bacteria</taxon>
        <taxon>Pseudomonadati</taxon>
        <taxon>Planctomycetota</taxon>
        <taxon>Planctomycetia</taxon>
        <taxon>Pirellulales</taxon>
        <taxon>Pirellulaceae</taxon>
        <taxon>Novipirellula</taxon>
    </lineage>
</organism>
<sequence>MTNGLRAPSSKAIAKFHEAALRLRGSTAAFYIWDRVFSLAEKDRLGGDLQEAYSQDGAIRMWARVRGCTDYRAVIDLAQKLNLLSETDHRWLLEEFGELFDADEAFEHAVKHCDFVLNEHTREIFWKGTMVPIDWGKFQSPWSFMWELARHAKANLPIDSMTFGENSGLDLVSKRKSELTNKPVFPQDLAEKIVPVGRGTQKLDLPAEQIRIFERHIGGEIREWSP</sequence>
<reference evidence="1 2" key="1">
    <citation type="submission" date="2019-02" db="EMBL/GenBank/DDBJ databases">
        <title>Deep-cultivation of Planctomycetes and their phenomic and genomic characterization uncovers novel biology.</title>
        <authorList>
            <person name="Wiegand S."/>
            <person name="Jogler M."/>
            <person name="Boedeker C."/>
            <person name="Pinto D."/>
            <person name="Vollmers J."/>
            <person name="Rivas-Marin E."/>
            <person name="Kohn T."/>
            <person name="Peeters S.H."/>
            <person name="Heuer A."/>
            <person name="Rast P."/>
            <person name="Oberbeckmann S."/>
            <person name="Bunk B."/>
            <person name="Jeske O."/>
            <person name="Meyerdierks A."/>
            <person name="Storesund J.E."/>
            <person name="Kallscheuer N."/>
            <person name="Luecker S."/>
            <person name="Lage O.M."/>
            <person name="Pohl T."/>
            <person name="Merkel B.J."/>
            <person name="Hornburger P."/>
            <person name="Mueller R.-W."/>
            <person name="Bruemmer F."/>
            <person name="Labrenz M."/>
            <person name="Spormann A.M."/>
            <person name="Op Den Camp H."/>
            <person name="Overmann J."/>
            <person name="Amann R."/>
            <person name="Jetten M.S.M."/>
            <person name="Mascher T."/>
            <person name="Medema M.H."/>
            <person name="Devos D.P."/>
            <person name="Kaster A.-K."/>
            <person name="Ovreas L."/>
            <person name="Rohde M."/>
            <person name="Galperin M.Y."/>
            <person name="Jogler C."/>
        </authorList>
    </citation>
    <scope>NUCLEOTIDE SEQUENCE [LARGE SCALE GENOMIC DNA]</scope>
    <source>
        <strain evidence="1 2">Q31b</strain>
    </source>
</reference>
<dbReference type="RefSeq" id="WP_146600693.1">
    <property type="nucleotide sequence ID" value="NZ_SJPY01000005.1"/>
</dbReference>
<dbReference type="OrthoDB" id="272977at2"/>
<name>A0A5C6DTK4_9BACT</name>
<dbReference type="Proteomes" id="UP000315471">
    <property type="component" value="Unassembled WGS sequence"/>
</dbReference>
<evidence type="ECO:0000313" key="2">
    <source>
        <dbReference type="Proteomes" id="UP000315471"/>
    </source>
</evidence>
<gene>
    <name evidence="1" type="ORF">Q31b_34040</name>
</gene>
<dbReference type="EMBL" id="SJPY01000005">
    <property type="protein sequence ID" value="TWU40060.1"/>
    <property type="molecule type" value="Genomic_DNA"/>
</dbReference>
<evidence type="ECO:0000313" key="1">
    <source>
        <dbReference type="EMBL" id="TWU40060.1"/>
    </source>
</evidence>
<dbReference type="AlphaFoldDB" id="A0A5C6DTK4"/>
<protein>
    <submittedName>
        <fullName evidence="1">Uncharacterized protein</fullName>
    </submittedName>
</protein>
<proteinExistence type="predicted"/>
<accession>A0A5C6DTK4</accession>
<comment type="caution">
    <text evidence="1">The sequence shown here is derived from an EMBL/GenBank/DDBJ whole genome shotgun (WGS) entry which is preliminary data.</text>
</comment>
<keyword evidence="2" id="KW-1185">Reference proteome</keyword>